<feature type="compositionally biased region" description="Polar residues" evidence="1">
    <location>
        <begin position="578"/>
        <end position="590"/>
    </location>
</feature>
<proteinExistence type="predicted"/>
<accession>A0A0G2F426</accession>
<evidence type="ECO:0000313" key="2">
    <source>
        <dbReference type="EMBL" id="KKY29016.1"/>
    </source>
</evidence>
<dbReference type="EMBL" id="LCWF01000006">
    <property type="protein sequence ID" value="KKY29016.1"/>
    <property type="molecule type" value="Genomic_DNA"/>
</dbReference>
<evidence type="ECO:0000256" key="1">
    <source>
        <dbReference type="SAM" id="MobiDB-lite"/>
    </source>
</evidence>
<gene>
    <name evidence="2" type="ORF">UCRPC4_g00205</name>
</gene>
<reference evidence="2 3" key="1">
    <citation type="submission" date="2015-05" db="EMBL/GenBank/DDBJ databases">
        <title>Distinctive expansion of gene families associated with plant cell wall degradation and secondary metabolism in the genomes of grapevine trunk pathogens.</title>
        <authorList>
            <person name="Lawrence D.P."/>
            <person name="Travadon R."/>
            <person name="Rolshausen P.E."/>
            <person name="Baumgartner K."/>
        </authorList>
    </citation>
    <scope>NUCLEOTIDE SEQUENCE [LARGE SCALE GENOMIC DNA]</scope>
    <source>
        <strain evidence="2">UCRPC4</strain>
    </source>
</reference>
<feature type="region of interest" description="Disordered" evidence="1">
    <location>
        <begin position="578"/>
        <end position="607"/>
    </location>
</feature>
<comment type="caution">
    <text evidence="2">The sequence shown here is derived from an EMBL/GenBank/DDBJ whole genome shotgun (WGS) entry which is preliminary data.</text>
</comment>
<protein>
    <submittedName>
        <fullName evidence="2">Putative cytoskeleton organization protein</fullName>
    </submittedName>
</protein>
<sequence length="937" mass="106051">MSSTTQRRLKPIQDHIDGGNWKQALQLCEKYQKKGEKSDLFLATRALVLAKQPEEKQQKQGKDALLQLCAQTPPITDEEIIEQLDSALTSLGLHKENSLRLWERAALAKTRDGEFIERWLARAVTELDWTSAQRAAMILRKQFPNERMYEFWVIFMCYQIQKDESIESRTRTLFGTMAYKMLAKAASETPIATDQKADIGPETQDETGDDISFQSNSYTENSNVWSFLITATIKSNEIESITRLQSLIERYRKVHPLQRHSAVANLTLLRERSRLGHNVHDALLEACKDFFASNCERPTCIGDLRNTLCCLDSERIGAFKVYAHQFTVERLNETRSFSQAALLKSNCQQLLYAFTVPPFPHGLLLHNVAVEVLTASKHWIQDGQELYAQVSDLITAIASISRLSLPCKDQGQDFSTFYAVYLIWALLIARFADTPSSPNYELQLLVVRLSGFLGMSVISLKTAQELSIKNIQWHTFAHTILTRISTLHPHNVYGNQRNVSCLSPEHALISASLLYQRAEDCETNAIMMGLKNQSYINADKAIQLSKDLQESITRKIYYIEFQRIRRLTGTCHSFKQWPDNSSDTRSSSFFPNREAPGQMSTDERLRNGPLPKDSWVRSMLTCDRCYQILTEGPNSSNLADESALSKLFAYFFSEELRVQDLPEDMTKIEKFACMLQINLGYLALTLVAPKKGYTLSCTDQSLNGIVLSLENLYEASSKAVISGLGELVESETNGAINYGVISFGPAEEKEKGSIIRGPSWYYYHYAYCILDSLRFVNQFFGFVDAVQKLPSSSVKGKAASSNNKKLTLEPHKRQIMKIMATKIQDCIHTRAKEMRMRLARQGSLGEMVDWIMKDLSSVQTKVRAESPIPDTDSTDQDDQKTEHEIDDLSIPKIIEEIMGLGGKEGNGNGLAEAEVLVAEMKESWEEGLERLISVKIF</sequence>
<feature type="region of interest" description="Disordered" evidence="1">
    <location>
        <begin position="861"/>
        <end position="886"/>
    </location>
</feature>
<name>A0A0G2F426_PHACM</name>
<evidence type="ECO:0000313" key="3">
    <source>
        <dbReference type="Proteomes" id="UP000053317"/>
    </source>
</evidence>
<dbReference type="AlphaFoldDB" id="A0A0G2F426"/>
<keyword evidence="3" id="KW-1185">Reference proteome</keyword>
<organism evidence="2 3">
    <name type="scientific">Phaeomoniella chlamydospora</name>
    <name type="common">Phaeoacremonium chlamydosporum</name>
    <dbReference type="NCBI Taxonomy" id="158046"/>
    <lineage>
        <taxon>Eukaryota</taxon>
        <taxon>Fungi</taxon>
        <taxon>Dikarya</taxon>
        <taxon>Ascomycota</taxon>
        <taxon>Pezizomycotina</taxon>
        <taxon>Eurotiomycetes</taxon>
        <taxon>Chaetothyriomycetidae</taxon>
        <taxon>Phaeomoniellales</taxon>
        <taxon>Phaeomoniellaceae</taxon>
        <taxon>Phaeomoniella</taxon>
    </lineage>
</organism>
<dbReference type="Proteomes" id="UP000053317">
    <property type="component" value="Unassembled WGS sequence"/>
</dbReference>
<dbReference type="InterPro" id="IPR019183">
    <property type="entry name" value="NAA25_NatB_aux_su"/>
</dbReference>
<dbReference type="OrthoDB" id="1874341at2759"/>
<dbReference type="Pfam" id="PF09797">
    <property type="entry name" value="NatB_MDM20"/>
    <property type="match status" value="1"/>
</dbReference>
<reference evidence="2 3" key="2">
    <citation type="submission" date="2015-05" db="EMBL/GenBank/DDBJ databases">
        <authorList>
            <person name="Morales-Cruz A."/>
            <person name="Amrine K.C."/>
            <person name="Cantu D."/>
        </authorList>
    </citation>
    <scope>NUCLEOTIDE SEQUENCE [LARGE SCALE GENOMIC DNA]</scope>
    <source>
        <strain evidence="2">UCRPC4</strain>
    </source>
</reference>